<protein>
    <recommendedName>
        <fullName evidence="10">Glutathione synthetase</fullName>
        <ecNumber evidence="10">6.3.2.3</ecNumber>
    </recommendedName>
    <alternativeName>
        <fullName evidence="10">GSH synthetase</fullName>
        <shortName evidence="10">GSH-S</shortName>
        <shortName evidence="10">GSHase</shortName>
    </alternativeName>
    <alternativeName>
        <fullName evidence="10">Glutathione synthase</fullName>
    </alternativeName>
</protein>
<evidence type="ECO:0000256" key="8">
    <source>
        <dbReference type="ARBA" id="ARBA00022842"/>
    </source>
</evidence>
<dbReference type="RefSeq" id="WP_345098623.1">
    <property type="nucleotide sequence ID" value="NZ_BAABGS010000018.1"/>
</dbReference>
<dbReference type="SUPFAM" id="SSF56059">
    <property type="entry name" value="Glutathione synthetase ATP-binding domain-like"/>
    <property type="match status" value="1"/>
</dbReference>
<reference evidence="13" key="1">
    <citation type="journal article" date="2019" name="Int. J. Syst. Evol. Microbiol.">
        <title>The Global Catalogue of Microorganisms (GCM) 10K type strain sequencing project: providing services to taxonomists for standard genome sequencing and annotation.</title>
        <authorList>
            <consortium name="The Broad Institute Genomics Platform"/>
            <consortium name="The Broad Institute Genome Sequencing Center for Infectious Disease"/>
            <person name="Wu L."/>
            <person name="Ma J."/>
        </authorList>
    </citation>
    <scope>NUCLEOTIDE SEQUENCE [LARGE SCALE GENOMIC DNA]</scope>
    <source>
        <strain evidence="13">KCTC 23707</strain>
    </source>
</reference>
<evidence type="ECO:0000256" key="2">
    <source>
        <dbReference type="ARBA" id="ARBA00001946"/>
    </source>
</evidence>
<accession>A0ABW5DE61</accession>
<comment type="cofactor">
    <cofactor evidence="1">
        <name>Mn(2+)</name>
        <dbReference type="ChEBI" id="CHEBI:29035"/>
    </cofactor>
</comment>
<comment type="similarity">
    <text evidence="10">Belongs to the prokaryotic GSH synthase family.</text>
</comment>
<dbReference type="PANTHER" id="PTHR21621">
    <property type="entry name" value="RIBOSOMAL PROTEIN S6 MODIFICATION PROTEIN"/>
    <property type="match status" value="1"/>
</dbReference>
<dbReference type="PROSITE" id="PS50975">
    <property type="entry name" value="ATP_GRASP"/>
    <property type="match status" value="1"/>
</dbReference>
<evidence type="ECO:0000313" key="13">
    <source>
        <dbReference type="Proteomes" id="UP001597373"/>
    </source>
</evidence>
<comment type="caution">
    <text evidence="12">The sequence shown here is derived from an EMBL/GenBank/DDBJ whole genome shotgun (WGS) entry which is preliminary data.</text>
</comment>
<dbReference type="NCBIfam" id="TIGR01380">
    <property type="entry name" value="glut_syn"/>
    <property type="match status" value="1"/>
</dbReference>
<dbReference type="InterPro" id="IPR013815">
    <property type="entry name" value="ATP_grasp_subdomain_1"/>
</dbReference>
<sequence>MSLAVAIQMDHISTINIAGDTTFALALEAQRRGFELWHYTPADLSQRGNQALARMQKLSVRDVKGDHFTLEEPVRRNLREMDVVLLRQDPPFDMNYITTTHILDLVHPDTLVVNDPTWVRNCPEKLFVTQFPDLMPETLITRDPSEVDAFRREYGDIIIKPLYGNGGAGIFHMQEADRNLASLLEMFMQMFREPFIVQRYLKEVRGGDKRILLIEGEPVGAINRVPAEHDSRSNMHVGGRAEPTKITDREREICARIGPALRERGQILVGIDVIGGYLTEINVTSPTGVREVKRFGGADIASLFWDAVEARLATRKG</sequence>
<dbReference type="Gene3D" id="3.30.470.20">
    <property type="entry name" value="ATP-grasp fold, B domain"/>
    <property type="match status" value="1"/>
</dbReference>
<keyword evidence="13" id="KW-1185">Reference proteome</keyword>
<evidence type="ECO:0000256" key="7">
    <source>
        <dbReference type="ARBA" id="ARBA00022840"/>
    </source>
</evidence>
<keyword evidence="9" id="KW-0464">Manganese</keyword>
<dbReference type="Pfam" id="PF02951">
    <property type="entry name" value="GSH-S_N"/>
    <property type="match status" value="1"/>
</dbReference>
<evidence type="ECO:0000313" key="12">
    <source>
        <dbReference type="EMBL" id="MFD2259402.1"/>
    </source>
</evidence>
<comment type="pathway">
    <text evidence="10">Sulfur metabolism; glutathione biosynthesis; glutathione from L-cysteine and L-glutamate: step 2/2.</text>
</comment>
<comment type="cofactor">
    <cofactor evidence="2">
        <name>Mg(2+)</name>
        <dbReference type="ChEBI" id="CHEBI:18420"/>
    </cofactor>
</comment>
<dbReference type="NCBIfam" id="NF003573">
    <property type="entry name" value="PRK05246.1"/>
    <property type="match status" value="1"/>
</dbReference>
<evidence type="ECO:0000256" key="10">
    <source>
        <dbReference type="HAMAP-Rule" id="MF_00162"/>
    </source>
</evidence>
<organism evidence="12 13">
    <name type="scientific">Chelativorans composti</name>
    <dbReference type="NCBI Taxonomy" id="768533"/>
    <lineage>
        <taxon>Bacteria</taxon>
        <taxon>Pseudomonadati</taxon>
        <taxon>Pseudomonadota</taxon>
        <taxon>Alphaproteobacteria</taxon>
        <taxon>Hyphomicrobiales</taxon>
        <taxon>Phyllobacteriaceae</taxon>
        <taxon>Chelativorans</taxon>
    </lineage>
</organism>
<dbReference type="InterPro" id="IPR004218">
    <property type="entry name" value="GSHS_ATP-bd"/>
</dbReference>
<evidence type="ECO:0000256" key="3">
    <source>
        <dbReference type="ARBA" id="ARBA00022598"/>
    </source>
</evidence>
<gene>
    <name evidence="10 12" type="primary">gshB</name>
    <name evidence="12" type="ORF">ACFSMZ_06455</name>
</gene>
<evidence type="ECO:0000256" key="9">
    <source>
        <dbReference type="ARBA" id="ARBA00023211"/>
    </source>
</evidence>
<dbReference type="HAMAP" id="MF_00162">
    <property type="entry name" value="GSH_S"/>
    <property type="match status" value="1"/>
</dbReference>
<dbReference type="InterPro" id="IPR011761">
    <property type="entry name" value="ATP-grasp"/>
</dbReference>
<evidence type="ECO:0000259" key="11">
    <source>
        <dbReference type="PROSITE" id="PS50975"/>
    </source>
</evidence>
<comment type="catalytic activity">
    <reaction evidence="10">
        <text>gamma-L-glutamyl-L-cysteine + glycine + ATP = glutathione + ADP + phosphate + H(+)</text>
        <dbReference type="Rhea" id="RHEA:13557"/>
        <dbReference type="ChEBI" id="CHEBI:15378"/>
        <dbReference type="ChEBI" id="CHEBI:30616"/>
        <dbReference type="ChEBI" id="CHEBI:43474"/>
        <dbReference type="ChEBI" id="CHEBI:57305"/>
        <dbReference type="ChEBI" id="CHEBI:57925"/>
        <dbReference type="ChEBI" id="CHEBI:58173"/>
        <dbReference type="ChEBI" id="CHEBI:456216"/>
        <dbReference type="EC" id="6.3.2.3"/>
    </reaction>
</comment>
<dbReference type="InterPro" id="IPR004215">
    <property type="entry name" value="GSHS_N"/>
</dbReference>
<evidence type="ECO:0000256" key="1">
    <source>
        <dbReference type="ARBA" id="ARBA00001936"/>
    </source>
</evidence>
<name>A0ABW5DE61_9HYPH</name>
<keyword evidence="4 10" id="KW-0317">Glutathione biosynthesis</keyword>
<dbReference type="Gene3D" id="3.40.50.20">
    <property type="match status" value="1"/>
</dbReference>
<feature type="domain" description="ATP-grasp" evidence="11">
    <location>
        <begin position="125"/>
        <end position="309"/>
    </location>
</feature>
<dbReference type="EMBL" id="JBHUIR010000020">
    <property type="protein sequence ID" value="MFD2259402.1"/>
    <property type="molecule type" value="Genomic_DNA"/>
</dbReference>
<keyword evidence="6 10" id="KW-0547">Nucleotide-binding</keyword>
<dbReference type="PANTHER" id="PTHR21621:SF4">
    <property type="entry name" value="GLUTATHIONE SYNTHETASE"/>
    <property type="match status" value="1"/>
</dbReference>
<proteinExistence type="inferred from homology"/>
<evidence type="ECO:0000256" key="4">
    <source>
        <dbReference type="ARBA" id="ARBA00022684"/>
    </source>
</evidence>
<dbReference type="InterPro" id="IPR016185">
    <property type="entry name" value="PreATP-grasp_dom_sf"/>
</dbReference>
<keyword evidence="7 10" id="KW-0067">ATP-binding</keyword>
<dbReference type="EC" id="6.3.2.3" evidence="10"/>
<keyword evidence="8" id="KW-0460">Magnesium</keyword>
<dbReference type="InterPro" id="IPR006284">
    <property type="entry name" value="Glut_synth_pro"/>
</dbReference>
<dbReference type="GO" id="GO:0004363">
    <property type="term" value="F:glutathione synthase activity"/>
    <property type="evidence" value="ECO:0007669"/>
    <property type="project" value="UniProtKB-EC"/>
</dbReference>
<dbReference type="Proteomes" id="UP001597373">
    <property type="component" value="Unassembled WGS sequence"/>
</dbReference>
<keyword evidence="3 10" id="KW-0436">Ligase</keyword>
<keyword evidence="5" id="KW-0479">Metal-binding</keyword>
<dbReference type="SUPFAM" id="SSF52440">
    <property type="entry name" value="PreATP-grasp domain"/>
    <property type="match status" value="1"/>
</dbReference>
<evidence type="ECO:0000256" key="6">
    <source>
        <dbReference type="ARBA" id="ARBA00022741"/>
    </source>
</evidence>
<dbReference type="Gene3D" id="3.30.1490.20">
    <property type="entry name" value="ATP-grasp fold, A domain"/>
    <property type="match status" value="1"/>
</dbReference>
<evidence type="ECO:0000256" key="5">
    <source>
        <dbReference type="ARBA" id="ARBA00022723"/>
    </source>
</evidence>
<dbReference type="Pfam" id="PF02955">
    <property type="entry name" value="GSH-S_ATP"/>
    <property type="match status" value="1"/>
</dbReference>